<dbReference type="EMBL" id="JACSZT010000004">
    <property type="protein sequence ID" value="MBC6498423.1"/>
    <property type="molecule type" value="Genomic_DNA"/>
</dbReference>
<sequence>MATIVEKLNTVRNAKHVSLETIALNGISADRYRQFVHSNDNITLGEITTMLDLLTMSLKSM</sequence>
<protein>
    <submittedName>
        <fullName evidence="1">Uncharacterized protein</fullName>
    </submittedName>
</protein>
<dbReference type="AlphaFoldDB" id="A0A923NEC8"/>
<organism evidence="1 2">
    <name type="scientific">Weissella confusa</name>
    <name type="common">Lactobacillus confusus</name>
    <dbReference type="NCBI Taxonomy" id="1583"/>
    <lineage>
        <taxon>Bacteria</taxon>
        <taxon>Bacillati</taxon>
        <taxon>Bacillota</taxon>
        <taxon>Bacilli</taxon>
        <taxon>Lactobacillales</taxon>
        <taxon>Lactobacillaceae</taxon>
        <taxon>Weissella</taxon>
    </lineage>
</organism>
<evidence type="ECO:0000313" key="2">
    <source>
        <dbReference type="Proteomes" id="UP000650485"/>
    </source>
</evidence>
<dbReference type="Proteomes" id="UP000650485">
    <property type="component" value="Unassembled WGS sequence"/>
</dbReference>
<gene>
    <name evidence="1" type="ORF">H7R52_05485</name>
</gene>
<name>A0A923NEC8_WEICO</name>
<proteinExistence type="predicted"/>
<accession>A0A923NEC8</accession>
<reference evidence="1" key="1">
    <citation type="submission" date="2020-08" db="EMBL/GenBank/DDBJ databases">
        <title>Complete genome sequence of Weissella confusa strain FS54 provides insights into metabolic potential.</title>
        <authorList>
            <person name="Fhoula I."/>
            <person name="Najjari A."/>
            <person name="Lekired A."/>
            <person name="Bessrour-Aouam N."/>
            <person name="Jaballah S."/>
            <person name="Klibi N."/>
            <person name="Ouzari H.-I."/>
        </authorList>
    </citation>
    <scope>NUCLEOTIDE SEQUENCE</scope>
    <source>
        <strain evidence="1">FS54</strain>
    </source>
</reference>
<comment type="caution">
    <text evidence="1">The sequence shown here is derived from an EMBL/GenBank/DDBJ whole genome shotgun (WGS) entry which is preliminary data.</text>
</comment>
<evidence type="ECO:0000313" key="1">
    <source>
        <dbReference type="EMBL" id="MBC6498423.1"/>
    </source>
</evidence>